<comment type="catalytic activity">
    <reaction evidence="7">
        <text>L-threonyl-[protein] + ATP = O-phospho-L-threonyl-[protein] + ADP + H(+)</text>
        <dbReference type="Rhea" id="RHEA:46608"/>
        <dbReference type="Rhea" id="RHEA-COMP:11060"/>
        <dbReference type="Rhea" id="RHEA-COMP:11605"/>
        <dbReference type="ChEBI" id="CHEBI:15378"/>
        <dbReference type="ChEBI" id="CHEBI:30013"/>
        <dbReference type="ChEBI" id="CHEBI:30616"/>
        <dbReference type="ChEBI" id="CHEBI:61977"/>
        <dbReference type="ChEBI" id="CHEBI:456216"/>
        <dbReference type="EC" id="2.7.11.1"/>
    </reaction>
</comment>
<dbReference type="OrthoDB" id="468998at2"/>
<dbReference type="RefSeq" id="WP_082051817.1">
    <property type="nucleotide sequence ID" value="NZ_JHEG04000001.1"/>
</dbReference>
<dbReference type="InterPro" id="IPR011009">
    <property type="entry name" value="Kinase-like_dom_sf"/>
</dbReference>
<dbReference type="Gene3D" id="1.10.510.10">
    <property type="entry name" value="Transferase(Phosphotransferase) domain 1"/>
    <property type="match status" value="1"/>
</dbReference>
<keyword evidence="10" id="KW-1133">Transmembrane helix</keyword>
<feature type="domain" description="Protein kinase" evidence="11">
    <location>
        <begin position="10"/>
        <end position="273"/>
    </location>
</feature>
<reference evidence="12" key="2">
    <citation type="submission" date="2019-11" db="EMBL/GenBank/DDBJ databases">
        <title>Improved Assembly of Tolypothrix boutellei genome.</title>
        <authorList>
            <person name="Sarangi A.N."/>
            <person name="Mukherjee M."/>
            <person name="Ghosh S."/>
            <person name="Singh D."/>
            <person name="Das A."/>
            <person name="Kant S."/>
            <person name="Prusty A."/>
            <person name="Tripathy S."/>
        </authorList>
    </citation>
    <scope>NUCLEOTIDE SEQUENCE</scope>
    <source>
        <strain evidence="12">VB521301</strain>
    </source>
</reference>
<keyword evidence="10" id="KW-0812">Transmembrane</keyword>
<dbReference type="Gene3D" id="3.30.200.20">
    <property type="entry name" value="Phosphorylase Kinase, domain 1"/>
    <property type="match status" value="1"/>
</dbReference>
<evidence type="ECO:0000256" key="5">
    <source>
        <dbReference type="ARBA" id="ARBA00022777"/>
    </source>
</evidence>
<dbReference type="SMART" id="SM00220">
    <property type="entry name" value="S_TKc"/>
    <property type="match status" value="1"/>
</dbReference>
<comment type="caution">
    <text evidence="12">The sequence shown here is derived from an EMBL/GenBank/DDBJ whole genome shotgun (WGS) entry which is preliminary data.</text>
</comment>
<dbReference type="PANTHER" id="PTHR24363">
    <property type="entry name" value="SERINE/THREONINE PROTEIN KINASE"/>
    <property type="match status" value="1"/>
</dbReference>
<keyword evidence="13" id="KW-1185">Reference proteome</keyword>
<evidence type="ECO:0000313" key="13">
    <source>
        <dbReference type="Proteomes" id="UP000029738"/>
    </source>
</evidence>
<feature type="transmembrane region" description="Helical" evidence="10">
    <location>
        <begin position="331"/>
        <end position="350"/>
    </location>
</feature>
<dbReference type="GO" id="GO:0004674">
    <property type="term" value="F:protein serine/threonine kinase activity"/>
    <property type="evidence" value="ECO:0007669"/>
    <property type="project" value="UniProtKB-KW"/>
</dbReference>
<dbReference type="InterPro" id="IPR000719">
    <property type="entry name" value="Prot_kinase_dom"/>
</dbReference>
<evidence type="ECO:0000256" key="2">
    <source>
        <dbReference type="ARBA" id="ARBA00022527"/>
    </source>
</evidence>
<protein>
    <recommendedName>
        <fullName evidence="1">non-specific serine/threonine protein kinase</fullName>
        <ecNumber evidence="1">2.7.11.1</ecNumber>
    </recommendedName>
</protein>
<evidence type="ECO:0000256" key="9">
    <source>
        <dbReference type="SAM" id="MobiDB-lite"/>
    </source>
</evidence>
<gene>
    <name evidence="12" type="ORF">DA73_0400005470</name>
</gene>
<proteinExistence type="predicted"/>
<dbReference type="EMBL" id="JHEG04000001">
    <property type="protein sequence ID" value="KAF3884972.1"/>
    <property type="molecule type" value="Genomic_DNA"/>
</dbReference>
<accession>A0A8S9T064</accession>
<dbReference type="SUPFAM" id="SSF56112">
    <property type="entry name" value="Protein kinase-like (PK-like)"/>
    <property type="match status" value="1"/>
</dbReference>
<keyword evidence="10" id="KW-0472">Membrane</keyword>
<evidence type="ECO:0000256" key="3">
    <source>
        <dbReference type="ARBA" id="ARBA00022679"/>
    </source>
</evidence>
<dbReference type="PANTHER" id="PTHR24363:SF0">
    <property type="entry name" value="SERINE_THREONINE KINASE LIKE DOMAIN CONTAINING 1"/>
    <property type="match status" value="1"/>
</dbReference>
<keyword evidence="5 12" id="KW-0418">Kinase</keyword>
<evidence type="ECO:0000259" key="11">
    <source>
        <dbReference type="PROSITE" id="PS50011"/>
    </source>
</evidence>
<name>A0A8S9T064_9CYAN</name>
<keyword evidence="4" id="KW-0547">Nucleotide-binding</keyword>
<evidence type="ECO:0000256" key="1">
    <source>
        <dbReference type="ARBA" id="ARBA00012513"/>
    </source>
</evidence>
<reference evidence="12" key="1">
    <citation type="journal article" date="2015" name="Genome Announc.">
        <title>Draft Genome Sequence of Tolypothrix boutellei Strain VB521301.</title>
        <authorList>
            <person name="Chandrababunaidu M.M."/>
            <person name="Singh D."/>
            <person name="Sen D."/>
            <person name="Bhan S."/>
            <person name="Das S."/>
            <person name="Gupta A."/>
            <person name="Adhikary S.P."/>
            <person name="Tripathy S."/>
        </authorList>
    </citation>
    <scope>NUCLEOTIDE SEQUENCE</scope>
    <source>
        <strain evidence="12">VB521301</strain>
    </source>
</reference>
<evidence type="ECO:0000256" key="8">
    <source>
        <dbReference type="ARBA" id="ARBA00048679"/>
    </source>
</evidence>
<evidence type="ECO:0000256" key="7">
    <source>
        <dbReference type="ARBA" id="ARBA00047899"/>
    </source>
</evidence>
<organism evidence="12 13">
    <name type="scientific">Tolypothrix bouteillei VB521301</name>
    <dbReference type="NCBI Taxonomy" id="1479485"/>
    <lineage>
        <taxon>Bacteria</taxon>
        <taxon>Bacillati</taxon>
        <taxon>Cyanobacteriota</taxon>
        <taxon>Cyanophyceae</taxon>
        <taxon>Nostocales</taxon>
        <taxon>Tolypothrichaceae</taxon>
        <taxon>Tolypothrix</taxon>
    </lineage>
</organism>
<dbReference type="PROSITE" id="PS50011">
    <property type="entry name" value="PROTEIN_KINASE_DOM"/>
    <property type="match status" value="1"/>
</dbReference>
<keyword evidence="2 12" id="KW-0723">Serine/threonine-protein kinase</keyword>
<dbReference type="GO" id="GO:0005524">
    <property type="term" value="F:ATP binding"/>
    <property type="evidence" value="ECO:0007669"/>
    <property type="project" value="UniProtKB-KW"/>
</dbReference>
<evidence type="ECO:0000256" key="4">
    <source>
        <dbReference type="ARBA" id="ARBA00022741"/>
    </source>
</evidence>
<evidence type="ECO:0000313" key="12">
    <source>
        <dbReference type="EMBL" id="KAF3884972.1"/>
    </source>
</evidence>
<dbReference type="Pfam" id="PF00069">
    <property type="entry name" value="Pkinase"/>
    <property type="match status" value="1"/>
</dbReference>
<keyword evidence="3" id="KW-0808">Transferase</keyword>
<dbReference type="EC" id="2.7.11.1" evidence="1"/>
<sequence length="351" mass="40082">MLGKLLDGRYRIVRVLSAGGFGETYIAEDTRRVGNPMCVVKRLKPASNDSNYLETARRLFYSEAETLEKLGDHNQIPRSLAYFEEDEEFYLVQDFIDGLPLSAELQTNQRWTESQVIEFLKDVLSILEFVHSYGVIHRDIKPDNLIRRHRDGKLVLIDFGAVKQVQTQLATSQTQMPPTVAIGTPGYMPAEQAQGRPRPNSDIYALGIIGIQALTGLYPTQLQVDPNTEEIVWKHQAQVSERLTEVLSRMVCYDCRKDRYQSATEVLQVLQYLANPFPPTQPVVSYEYQSKRETNRPNYTPAPPRNLSQRRLTSTPQIQVSSERLQQVAKIGLIPFIVLPIVFLLWGLFVR</sequence>
<dbReference type="Proteomes" id="UP000029738">
    <property type="component" value="Unassembled WGS sequence"/>
</dbReference>
<dbReference type="AlphaFoldDB" id="A0A8S9T064"/>
<comment type="catalytic activity">
    <reaction evidence="8">
        <text>L-seryl-[protein] + ATP = O-phospho-L-seryl-[protein] + ADP + H(+)</text>
        <dbReference type="Rhea" id="RHEA:17989"/>
        <dbReference type="Rhea" id="RHEA-COMP:9863"/>
        <dbReference type="Rhea" id="RHEA-COMP:11604"/>
        <dbReference type="ChEBI" id="CHEBI:15378"/>
        <dbReference type="ChEBI" id="CHEBI:29999"/>
        <dbReference type="ChEBI" id="CHEBI:30616"/>
        <dbReference type="ChEBI" id="CHEBI:83421"/>
        <dbReference type="ChEBI" id="CHEBI:456216"/>
        <dbReference type="EC" id="2.7.11.1"/>
    </reaction>
</comment>
<evidence type="ECO:0000256" key="6">
    <source>
        <dbReference type="ARBA" id="ARBA00022840"/>
    </source>
</evidence>
<feature type="region of interest" description="Disordered" evidence="9">
    <location>
        <begin position="291"/>
        <end position="313"/>
    </location>
</feature>
<keyword evidence="6" id="KW-0067">ATP-binding</keyword>
<dbReference type="CDD" id="cd14014">
    <property type="entry name" value="STKc_PknB_like"/>
    <property type="match status" value="1"/>
</dbReference>
<evidence type="ECO:0000256" key="10">
    <source>
        <dbReference type="SAM" id="Phobius"/>
    </source>
</evidence>